<dbReference type="Proteomes" id="UP001223390">
    <property type="component" value="Unassembled WGS sequence"/>
</dbReference>
<proteinExistence type="predicted"/>
<name>A0ABT7GV71_9ACTN</name>
<dbReference type="RefSeq" id="WP_285343057.1">
    <property type="nucleotide sequence ID" value="NZ_JASITI010000017.1"/>
</dbReference>
<evidence type="ECO:0000313" key="2">
    <source>
        <dbReference type="EMBL" id="MDK9497191.1"/>
    </source>
</evidence>
<reference evidence="2 3" key="1">
    <citation type="submission" date="2023-05" db="EMBL/GenBank/DDBJ databases">
        <title>Sequencing and Assembly of Streptomyces sp. NP73.</title>
        <authorList>
            <person name="Konwar A.N."/>
            <person name="Saikia K."/>
            <person name="Thakur D."/>
        </authorList>
    </citation>
    <scope>NUCLEOTIDE SEQUENCE [LARGE SCALE GENOMIC DNA]</scope>
    <source>
        <strain evidence="2 3">NP73</strain>
    </source>
</reference>
<evidence type="ECO:0000256" key="1">
    <source>
        <dbReference type="SAM" id="MobiDB-lite"/>
    </source>
</evidence>
<evidence type="ECO:0000313" key="3">
    <source>
        <dbReference type="Proteomes" id="UP001223390"/>
    </source>
</evidence>
<dbReference type="EMBL" id="JASITI010000017">
    <property type="protein sequence ID" value="MDK9497191.1"/>
    <property type="molecule type" value="Genomic_DNA"/>
</dbReference>
<feature type="region of interest" description="Disordered" evidence="1">
    <location>
        <begin position="77"/>
        <end position="100"/>
    </location>
</feature>
<sequence length="100" mass="10614">MSEETEAVVEAELQPHEPSLGEVEARDRVRAEAEGMTHHQAASALARVLDDVGEAAAADAPARAALAEWHRITDLLAGHGGPYTTGADPYVQGQLTARHH</sequence>
<organism evidence="2 3">
    <name type="scientific">Streptomyces katrae</name>
    <dbReference type="NCBI Taxonomy" id="68223"/>
    <lineage>
        <taxon>Bacteria</taxon>
        <taxon>Bacillati</taxon>
        <taxon>Actinomycetota</taxon>
        <taxon>Actinomycetes</taxon>
        <taxon>Kitasatosporales</taxon>
        <taxon>Streptomycetaceae</taxon>
        <taxon>Streptomyces</taxon>
    </lineage>
</organism>
<gene>
    <name evidence="2" type="ORF">QEZ40_001846</name>
</gene>
<keyword evidence="3" id="KW-1185">Reference proteome</keyword>
<comment type="caution">
    <text evidence="2">The sequence shown here is derived from an EMBL/GenBank/DDBJ whole genome shotgun (WGS) entry which is preliminary data.</text>
</comment>
<accession>A0ABT7GV71</accession>
<protein>
    <submittedName>
        <fullName evidence="2">Uncharacterized protein</fullName>
    </submittedName>
</protein>